<name>A0A8S2FZC9_9BILA</name>
<accession>A0A8S2FZC9</accession>
<evidence type="ECO:0000313" key="3">
    <source>
        <dbReference type="Proteomes" id="UP000677228"/>
    </source>
</evidence>
<dbReference type="EMBL" id="CAJOBA010073162">
    <property type="protein sequence ID" value="CAF4402996.1"/>
    <property type="molecule type" value="Genomic_DNA"/>
</dbReference>
<sequence length="36" mass="4141">HNLKIDWILLKGVFDRFTGKSGFGKLCYAKSLKNLE</sequence>
<evidence type="ECO:0000313" key="1">
    <source>
        <dbReference type="EMBL" id="CAF1596428.1"/>
    </source>
</evidence>
<gene>
    <name evidence="1" type="ORF">OVA965_LOCUS41841</name>
    <name evidence="2" type="ORF">TMI583_LOCUS43591</name>
</gene>
<dbReference type="Proteomes" id="UP000677228">
    <property type="component" value="Unassembled WGS sequence"/>
</dbReference>
<comment type="caution">
    <text evidence="1">The sequence shown here is derived from an EMBL/GenBank/DDBJ whole genome shotgun (WGS) entry which is preliminary data.</text>
</comment>
<protein>
    <submittedName>
        <fullName evidence="1">Uncharacterized protein</fullName>
    </submittedName>
</protein>
<dbReference type="Proteomes" id="UP000682733">
    <property type="component" value="Unassembled WGS sequence"/>
</dbReference>
<proteinExistence type="predicted"/>
<reference evidence="1" key="1">
    <citation type="submission" date="2021-02" db="EMBL/GenBank/DDBJ databases">
        <authorList>
            <person name="Nowell W R."/>
        </authorList>
    </citation>
    <scope>NUCLEOTIDE SEQUENCE</scope>
</reference>
<dbReference type="AlphaFoldDB" id="A0A8S2FZC9"/>
<feature type="non-terminal residue" evidence="1">
    <location>
        <position position="1"/>
    </location>
</feature>
<dbReference type="EMBL" id="CAJNOK010049543">
    <property type="protein sequence ID" value="CAF1596428.1"/>
    <property type="molecule type" value="Genomic_DNA"/>
</dbReference>
<evidence type="ECO:0000313" key="2">
    <source>
        <dbReference type="EMBL" id="CAF4402996.1"/>
    </source>
</evidence>
<organism evidence="1 3">
    <name type="scientific">Didymodactylos carnosus</name>
    <dbReference type="NCBI Taxonomy" id="1234261"/>
    <lineage>
        <taxon>Eukaryota</taxon>
        <taxon>Metazoa</taxon>
        <taxon>Spiralia</taxon>
        <taxon>Gnathifera</taxon>
        <taxon>Rotifera</taxon>
        <taxon>Eurotatoria</taxon>
        <taxon>Bdelloidea</taxon>
        <taxon>Philodinida</taxon>
        <taxon>Philodinidae</taxon>
        <taxon>Didymodactylos</taxon>
    </lineage>
</organism>